<comment type="similarity">
    <text evidence="2">Belongs to the CRISPR system Cmr5 family.</text>
</comment>
<evidence type="ECO:0000256" key="2">
    <source>
        <dbReference type="ARBA" id="ARBA00006161"/>
    </source>
</evidence>
<dbReference type="AlphaFoldDB" id="A0A953J9Y9"/>
<organism evidence="6 7">
    <name type="scientific">Candidatus Nitrobium versatile</name>
    <dbReference type="NCBI Taxonomy" id="2884831"/>
    <lineage>
        <taxon>Bacteria</taxon>
        <taxon>Pseudomonadati</taxon>
        <taxon>Nitrospirota</taxon>
        <taxon>Nitrospiria</taxon>
        <taxon>Nitrospirales</taxon>
        <taxon>Nitrospiraceae</taxon>
        <taxon>Candidatus Nitrobium</taxon>
    </lineage>
</organism>
<reference evidence="6" key="1">
    <citation type="journal article" date="2021" name="bioRxiv">
        <title>Unraveling nitrogen, sulfur and carbon metabolic pathways and microbial community transcriptional responses to substrate deprivation and toxicity stresses in a bioreactor mimicking anoxic brackish coastal sediment conditions.</title>
        <authorList>
            <person name="Martins P.D."/>
            <person name="Echeveste M.J."/>
            <person name="Arshad A."/>
            <person name="Kurth J."/>
            <person name="Ouboter H."/>
            <person name="Jetten M.S.M."/>
            <person name="Welte C.U."/>
        </authorList>
    </citation>
    <scope>NUCLEOTIDE SEQUENCE</scope>
    <source>
        <strain evidence="6">MAG_39</strain>
    </source>
</reference>
<comment type="caution">
    <text evidence="6">The sequence shown here is derived from an EMBL/GenBank/DDBJ whole genome shotgun (WGS) entry which is preliminary data.</text>
</comment>
<evidence type="ECO:0000313" key="7">
    <source>
        <dbReference type="Proteomes" id="UP000705867"/>
    </source>
</evidence>
<keyword evidence="4" id="KW-0051">Antiviral defense</keyword>
<reference evidence="6" key="2">
    <citation type="submission" date="2021-08" db="EMBL/GenBank/DDBJ databases">
        <authorList>
            <person name="Dalcin Martins P."/>
        </authorList>
    </citation>
    <scope>NUCLEOTIDE SEQUENCE</scope>
    <source>
        <strain evidence="6">MAG_39</strain>
    </source>
</reference>
<evidence type="ECO:0000256" key="5">
    <source>
        <dbReference type="ARBA" id="ARBA00030001"/>
    </source>
</evidence>
<dbReference type="SUPFAM" id="SSF158568">
    <property type="entry name" value="AF1862-like"/>
    <property type="match status" value="1"/>
</dbReference>
<evidence type="ECO:0000313" key="6">
    <source>
        <dbReference type="EMBL" id="MBZ0156067.1"/>
    </source>
</evidence>
<evidence type="ECO:0000256" key="3">
    <source>
        <dbReference type="ARBA" id="ARBA00022490"/>
    </source>
</evidence>
<dbReference type="GO" id="GO:0005737">
    <property type="term" value="C:cytoplasm"/>
    <property type="evidence" value="ECO:0007669"/>
    <property type="project" value="UniProtKB-SubCell"/>
</dbReference>
<sequence length="123" mass="14015">MNTKSLDQEYAAYAWKCVQKNSTREYKNLAKSIPALVMSNGLMQTLAFLKAKGKQEHNDLAAHICGWIFGKNSSPVNGRVFCDNFQKIMEQLAALSSYEYRMKTEESLAVLRWMRQLSDAAIE</sequence>
<dbReference type="GO" id="GO:0051607">
    <property type="term" value="P:defense response to virus"/>
    <property type="evidence" value="ECO:0007669"/>
    <property type="project" value="UniProtKB-KW"/>
</dbReference>
<gene>
    <name evidence="6" type="primary">cmr5</name>
    <name evidence="6" type="ORF">K8I29_07605</name>
</gene>
<dbReference type="NCBIfam" id="TIGR01881">
    <property type="entry name" value="cas_Cmr5"/>
    <property type="match status" value="1"/>
</dbReference>
<dbReference type="Pfam" id="PF09701">
    <property type="entry name" value="Cas_Cmr5"/>
    <property type="match status" value="1"/>
</dbReference>
<dbReference type="EMBL" id="JAIOIV010000063">
    <property type="protein sequence ID" value="MBZ0156067.1"/>
    <property type="molecule type" value="Genomic_DNA"/>
</dbReference>
<keyword evidence="3" id="KW-0963">Cytoplasm</keyword>
<protein>
    <recommendedName>
        <fullName evidence="5">CRISPR type III-B/RAMP module-associated protein Cmr5</fullName>
    </recommendedName>
</protein>
<dbReference type="InterPro" id="IPR023101">
    <property type="entry name" value="AF1862-like_dom_sf"/>
</dbReference>
<dbReference type="InterPro" id="IPR010160">
    <property type="entry name" value="CRISPR-assoc_prot_Cmr5"/>
</dbReference>
<dbReference type="Gene3D" id="1.10.520.30">
    <property type="entry name" value="AF1862-like domain"/>
    <property type="match status" value="1"/>
</dbReference>
<comment type="subcellular location">
    <subcellularLocation>
        <location evidence="1">Cytoplasm</location>
    </subcellularLocation>
</comment>
<evidence type="ECO:0000256" key="1">
    <source>
        <dbReference type="ARBA" id="ARBA00004496"/>
    </source>
</evidence>
<name>A0A953J9Y9_9BACT</name>
<accession>A0A953J9Y9</accession>
<proteinExistence type="inferred from homology"/>
<evidence type="ECO:0000256" key="4">
    <source>
        <dbReference type="ARBA" id="ARBA00023118"/>
    </source>
</evidence>
<dbReference type="Proteomes" id="UP000705867">
    <property type="component" value="Unassembled WGS sequence"/>
</dbReference>